<dbReference type="Pfam" id="PF13193">
    <property type="entry name" value="AMP-binding_C"/>
    <property type="match status" value="1"/>
</dbReference>
<dbReference type="InterPro" id="IPR025110">
    <property type="entry name" value="AMP-bd_C"/>
</dbReference>
<dbReference type="InterPro" id="IPR042099">
    <property type="entry name" value="ANL_N_sf"/>
</dbReference>
<dbReference type="Proteomes" id="UP000245946">
    <property type="component" value="Unassembled WGS sequence"/>
</dbReference>
<dbReference type="Pfam" id="PF16177">
    <property type="entry name" value="ACAS_N"/>
    <property type="match status" value="1"/>
</dbReference>
<dbReference type="InterPro" id="IPR032387">
    <property type="entry name" value="ACAS_N"/>
</dbReference>
<dbReference type="PANTHER" id="PTHR43347">
    <property type="entry name" value="ACYL-COA SYNTHETASE"/>
    <property type="match status" value="1"/>
</dbReference>
<organism evidence="6 7">
    <name type="scientific">Tilletiopsis washingtonensis</name>
    <dbReference type="NCBI Taxonomy" id="58919"/>
    <lineage>
        <taxon>Eukaryota</taxon>
        <taxon>Fungi</taxon>
        <taxon>Dikarya</taxon>
        <taxon>Basidiomycota</taxon>
        <taxon>Ustilaginomycotina</taxon>
        <taxon>Exobasidiomycetes</taxon>
        <taxon>Entylomatales</taxon>
        <taxon>Entylomatales incertae sedis</taxon>
        <taxon>Tilletiopsis</taxon>
    </lineage>
</organism>
<evidence type="ECO:0000313" key="6">
    <source>
        <dbReference type="EMBL" id="PWN96658.1"/>
    </source>
</evidence>
<dbReference type="STRING" id="58919.A0A316Z6R4"/>
<name>A0A316Z6R4_9BASI</name>
<gene>
    <name evidence="6" type="ORF">FA09DRAFT_331144</name>
</gene>
<keyword evidence="7" id="KW-1185">Reference proteome</keyword>
<sequence>MHPQLALHRQSLHDREAFWLRAARDIHWHQPPSVAYGKTTLSEQAAPYAQGDGTWFPNAQLNTCFNALDRHVYPPPTASAPPLTPSPHTPHLASDPARAARIAFHHVSPLPFQKQQYRSITYGEALETVQTLAGVLKAHGLKKGDVVVIYMPMIPETALAMLACARLGVVHSVVFGGFAPKELAKRIEDSKCRFVIAASCGLEPKGPVAYKPLVDGALGHSKHKPEGLLFLRRHTIQGHEPPVVNPKGAAGVRELDWDEEIKLVRDGVDGRHKCWSCIPVASEEPVYTLYTSGTTGAPKGATRLTGGHAVALRYSIQHTFGMTPSDVMLCASDLGWVVGHSYILYAPLLLGASTVIFEGKPVTPDAGILWRTISTLGVTHLFTAPTALRAVRGADPDAALMRAPGVSLRSLRTLFLAGERSEPSIVEFYRDTLKELGAVGATVNDNYWSTESGSPITALCLGSGWAPLECRPGSAGLPQMGMDVRIVDDQGKEVKQGEMGNLVLAQPLAPSYLGGLWNNMAGYRSAYTSRFEKMGGWFDTGDAAVMDPDGYISILARADDIIQVAGHRMGTGLLEQVLASHPQITEACVVGAPDKMKGNVPFALAVARAGAPTDTAALLKDLNEHLRTEVGPISRESGITPLHVWPLTPVRRRAWRHRSHERAAEDAQRQDTAQDGAQDRRAGGRGPAQHRGVAAERAAADDRRCVGRAQGRGGHRAALWPEDEALSSLPVSVKRSQCYDVPLSLQCACKSKVMHRGPRRAYISVSQSASPSPLSISCTSP</sequence>
<dbReference type="GO" id="GO:0050218">
    <property type="term" value="F:propionate-CoA ligase activity"/>
    <property type="evidence" value="ECO:0007669"/>
    <property type="project" value="TreeGrafter"/>
</dbReference>
<proteinExistence type="inferred from homology"/>
<evidence type="ECO:0000256" key="1">
    <source>
        <dbReference type="ARBA" id="ARBA00006432"/>
    </source>
</evidence>
<dbReference type="EMBL" id="KZ819298">
    <property type="protein sequence ID" value="PWN96658.1"/>
    <property type="molecule type" value="Genomic_DNA"/>
</dbReference>
<reference evidence="6 7" key="1">
    <citation type="journal article" date="2018" name="Mol. Biol. Evol.">
        <title>Broad Genomic Sampling Reveals a Smut Pathogenic Ancestry of the Fungal Clade Ustilaginomycotina.</title>
        <authorList>
            <person name="Kijpornyongpan T."/>
            <person name="Mondo S.J."/>
            <person name="Barry K."/>
            <person name="Sandor L."/>
            <person name="Lee J."/>
            <person name="Lipzen A."/>
            <person name="Pangilinan J."/>
            <person name="LaButti K."/>
            <person name="Hainaut M."/>
            <person name="Henrissat B."/>
            <person name="Grigoriev I.V."/>
            <person name="Spatafora J.W."/>
            <person name="Aime M.C."/>
        </authorList>
    </citation>
    <scope>NUCLEOTIDE SEQUENCE [LARGE SCALE GENOMIC DNA]</scope>
    <source>
        <strain evidence="6 7">MCA 4186</strain>
    </source>
</reference>
<feature type="domain" description="AMP-dependent synthetase/ligase" evidence="3">
    <location>
        <begin position="115"/>
        <end position="508"/>
    </location>
</feature>
<evidence type="ECO:0000259" key="5">
    <source>
        <dbReference type="Pfam" id="PF16177"/>
    </source>
</evidence>
<evidence type="ECO:0000259" key="3">
    <source>
        <dbReference type="Pfam" id="PF00501"/>
    </source>
</evidence>
<feature type="domain" description="Acetyl-coenzyme A synthetase N-terminal" evidence="5">
    <location>
        <begin position="6"/>
        <end position="67"/>
    </location>
</feature>
<dbReference type="GeneID" id="37270430"/>
<dbReference type="OrthoDB" id="1706066at2759"/>
<comment type="similarity">
    <text evidence="1">Belongs to the ATP-dependent AMP-binding enzyme family.</text>
</comment>
<dbReference type="RefSeq" id="XP_025596937.1">
    <property type="nucleotide sequence ID" value="XM_025742886.1"/>
</dbReference>
<dbReference type="InterPro" id="IPR000873">
    <property type="entry name" value="AMP-dep_synth/lig_dom"/>
</dbReference>
<dbReference type="Gene3D" id="3.40.50.12780">
    <property type="entry name" value="N-terminal domain of ligase-like"/>
    <property type="match status" value="1"/>
</dbReference>
<dbReference type="Pfam" id="PF00501">
    <property type="entry name" value="AMP-binding"/>
    <property type="match status" value="1"/>
</dbReference>
<protein>
    <submittedName>
        <fullName evidence="6">Acetyl-CoA synthetase-like protein</fullName>
    </submittedName>
</protein>
<feature type="domain" description="AMP-binding enzyme C-terminal" evidence="4">
    <location>
        <begin position="574"/>
        <end position="640"/>
    </location>
</feature>
<accession>A0A316Z6R4</accession>
<dbReference type="SUPFAM" id="SSF56801">
    <property type="entry name" value="Acetyl-CoA synthetase-like"/>
    <property type="match status" value="1"/>
</dbReference>
<feature type="region of interest" description="Disordered" evidence="2">
    <location>
        <begin position="656"/>
        <end position="701"/>
    </location>
</feature>
<evidence type="ECO:0000256" key="2">
    <source>
        <dbReference type="SAM" id="MobiDB-lite"/>
    </source>
</evidence>
<dbReference type="AlphaFoldDB" id="A0A316Z6R4"/>
<dbReference type="PANTHER" id="PTHR43347:SF3">
    <property type="entry name" value="ACYL-COA SYNTHETASE SHORT-CHAIN FAMILY MEMBER 3, MITOCHONDRIAL"/>
    <property type="match status" value="1"/>
</dbReference>
<dbReference type="Gene3D" id="3.30.300.30">
    <property type="match status" value="1"/>
</dbReference>
<evidence type="ECO:0000259" key="4">
    <source>
        <dbReference type="Pfam" id="PF13193"/>
    </source>
</evidence>
<dbReference type="InterPro" id="IPR045851">
    <property type="entry name" value="AMP-bd_C_sf"/>
</dbReference>
<evidence type="ECO:0000313" key="7">
    <source>
        <dbReference type="Proteomes" id="UP000245946"/>
    </source>
</evidence>